<dbReference type="GO" id="GO:0004792">
    <property type="term" value="F:thiosulfate-cyanide sulfurtransferase activity"/>
    <property type="evidence" value="ECO:0007669"/>
    <property type="project" value="InterPro"/>
</dbReference>
<reference evidence="3" key="1">
    <citation type="journal article" date="2021" name="Curr. Microbiol.">
        <title>Complete genome of nocamycin-producing strain Saccharothrix syringae NRRL B-16468 reveals the biosynthetic potential for secondary metabolites.</title>
        <authorList>
            <person name="Mo X."/>
            <person name="Yang S."/>
        </authorList>
    </citation>
    <scope>NUCLEOTIDE SEQUENCE [LARGE SCALE GENOMIC DNA]</scope>
    <source>
        <strain evidence="3">ATCC 51364 / DSM 43886 / JCM 6844 / KCTC 9398 / NBRC 14523 / NRRL B-16468 / INA 2240</strain>
    </source>
</reference>
<dbReference type="AlphaFoldDB" id="A0A5Q0GYI3"/>
<organism evidence="2 3">
    <name type="scientific">Saccharothrix syringae</name>
    <name type="common">Nocardiopsis syringae</name>
    <dbReference type="NCBI Taxonomy" id="103733"/>
    <lineage>
        <taxon>Bacteria</taxon>
        <taxon>Bacillati</taxon>
        <taxon>Actinomycetota</taxon>
        <taxon>Actinomycetes</taxon>
        <taxon>Pseudonocardiales</taxon>
        <taxon>Pseudonocardiaceae</taxon>
        <taxon>Saccharothrix</taxon>
    </lineage>
</organism>
<dbReference type="CDD" id="cd00158">
    <property type="entry name" value="RHOD"/>
    <property type="match status" value="1"/>
</dbReference>
<dbReference type="InterPro" id="IPR036873">
    <property type="entry name" value="Rhodanese-like_dom_sf"/>
</dbReference>
<dbReference type="Proteomes" id="UP000325787">
    <property type="component" value="Chromosome"/>
</dbReference>
<dbReference type="InterPro" id="IPR001763">
    <property type="entry name" value="Rhodanese-like_dom"/>
</dbReference>
<keyword evidence="3" id="KW-1185">Reference proteome</keyword>
<gene>
    <name evidence="2" type="ORF">EKG83_15735</name>
</gene>
<evidence type="ECO:0000259" key="1">
    <source>
        <dbReference type="PROSITE" id="PS50206"/>
    </source>
</evidence>
<dbReference type="OrthoDB" id="9802991at2"/>
<evidence type="ECO:0000313" key="2">
    <source>
        <dbReference type="EMBL" id="QFZ18715.1"/>
    </source>
</evidence>
<protein>
    <submittedName>
        <fullName evidence="2">Rhodanese-like domain-containing protein</fullName>
    </submittedName>
</protein>
<sequence>MPGVKREVPEISVSEVARRLPELTLLDANPARRYAKGHVPGAVLVDPAAVGEVLPDDRSTALVFYCRDRSCGAAPAAARRAMALGYDNVHVMRDGIDGWERSGGPVSTD</sequence>
<dbReference type="PROSITE" id="PS50206">
    <property type="entry name" value="RHODANESE_3"/>
    <property type="match status" value="1"/>
</dbReference>
<dbReference type="Pfam" id="PF00581">
    <property type="entry name" value="Rhodanese"/>
    <property type="match status" value="1"/>
</dbReference>
<proteinExistence type="predicted"/>
<dbReference type="InterPro" id="IPR001307">
    <property type="entry name" value="Thiosulphate_STrfase_CS"/>
</dbReference>
<evidence type="ECO:0000313" key="3">
    <source>
        <dbReference type="Proteomes" id="UP000325787"/>
    </source>
</evidence>
<dbReference type="EMBL" id="CP034550">
    <property type="protein sequence ID" value="QFZ18715.1"/>
    <property type="molecule type" value="Genomic_DNA"/>
</dbReference>
<accession>A0A5Q0GYI3</accession>
<dbReference type="SMART" id="SM00450">
    <property type="entry name" value="RHOD"/>
    <property type="match status" value="1"/>
</dbReference>
<feature type="domain" description="Rhodanese" evidence="1">
    <location>
        <begin position="19"/>
        <end position="108"/>
    </location>
</feature>
<dbReference type="PROSITE" id="PS00380">
    <property type="entry name" value="RHODANESE_1"/>
    <property type="match status" value="1"/>
</dbReference>
<dbReference type="Gene3D" id="3.40.250.10">
    <property type="entry name" value="Rhodanese-like domain"/>
    <property type="match status" value="1"/>
</dbReference>
<dbReference type="KEGG" id="ssyi:EKG83_15735"/>
<name>A0A5Q0GYI3_SACSY</name>
<dbReference type="SUPFAM" id="SSF52821">
    <property type="entry name" value="Rhodanese/Cell cycle control phosphatase"/>
    <property type="match status" value="1"/>
</dbReference>